<dbReference type="PRINTS" id="PR00303">
    <property type="entry name" value="SECYTRNLCASE"/>
</dbReference>
<comment type="subunit">
    <text evidence="11 12">Component of the Sec protein translocase complex. Heterotrimer consisting of SecY, SecE and SecG subunits. The heterotrimers can form oligomers, although 1 heterotrimer is thought to be able to translocate proteins. Interacts with the ribosome. Interacts with SecDF, and other proteins may be involved. Interacts with SecA.</text>
</comment>
<evidence type="ECO:0000256" key="9">
    <source>
        <dbReference type="ARBA" id="ARBA00039733"/>
    </source>
</evidence>
<keyword evidence="8 12" id="KW-0472">Membrane</keyword>
<keyword evidence="3 12" id="KW-0813">Transport</keyword>
<dbReference type="GO" id="GO:0006605">
    <property type="term" value="P:protein targeting"/>
    <property type="evidence" value="ECO:0007669"/>
    <property type="project" value="UniProtKB-UniRule"/>
</dbReference>
<feature type="transmembrane region" description="Helical" evidence="12">
    <location>
        <begin position="363"/>
        <end position="381"/>
    </location>
</feature>
<dbReference type="GO" id="GO:0005886">
    <property type="term" value="C:plasma membrane"/>
    <property type="evidence" value="ECO:0007669"/>
    <property type="project" value="UniProtKB-SubCell"/>
</dbReference>
<dbReference type="PANTHER" id="PTHR10906">
    <property type="entry name" value="SECY/SEC61-ALPHA FAMILY MEMBER"/>
    <property type="match status" value="1"/>
</dbReference>
<dbReference type="Gene3D" id="1.10.3370.10">
    <property type="entry name" value="SecY subunit domain"/>
    <property type="match status" value="1"/>
</dbReference>
<dbReference type="Pfam" id="PF00344">
    <property type="entry name" value="SecY"/>
    <property type="match status" value="1"/>
</dbReference>
<evidence type="ECO:0000256" key="2">
    <source>
        <dbReference type="ARBA" id="ARBA00005751"/>
    </source>
</evidence>
<dbReference type="InterPro" id="IPR030659">
    <property type="entry name" value="SecY_CS"/>
</dbReference>
<dbReference type="PROSITE" id="PS00755">
    <property type="entry name" value="SECY_1"/>
    <property type="match status" value="1"/>
</dbReference>
<comment type="similarity">
    <text evidence="2 12 15">Belongs to the SecY/SEC61-alpha family.</text>
</comment>
<dbReference type="InterPro" id="IPR002208">
    <property type="entry name" value="SecY/SEC61-alpha"/>
</dbReference>
<keyword evidence="5 12" id="KW-0653">Protein transport</keyword>
<evidence type="ECO:0000256" key="12">
    <source>
        <dbReference type="HAMAP-Rule" id="MF_01465"/>
    </source>
</evidence>
<feature type="transmembrane region" description="Helical" evidence="12">
    <location>
        <begin position="299"/>
        <end position="322"/>
    </location>
</feature>
<dbReference type="GO" id="GO:0065002">
    <property type="term" value="P:intracellular protein transmembrane transport"/>
    <property type="evidence" value="ECO:0007669"/>
    <property type="project" value="UniProtKB-UniRule"/>
</dbReference>
<evidence type="ECO:0000256" key="14">
    <source>
        <dbReference type="RuleBase" id="RU003484"/>
    </source>
</evidence>
<keyword evidence="4 12" id="KW-0812">Transmembrane</keyword>
<evidence type="ECO:0000256" key="4">
    <source>
        <dbReference type="ARBA" id="ARBA00022692"/>
    </source>
</evidence>
<dbReference type="InterPro" id="IPR023201">
    <property type="entry name" value="SecY_dom_sf"/>
</dbReference>
<sequence>MLRAFRDALRIPELQRKFLFTLLLLTLYRLGSLIPTPGINPQTADQAAGQAGGLLGLVSSISGGNLSAFSIFALGVLPYITASIVFQILTTALPPLEKLQKEGEEGRKKINQYTRYAAIALGAVQAALLSFVVQANDGAYLLPGWAPGIWFTLHFVLVQVAGVAFTLWLGERISEVGIGNGISLIIFAGIVAQYPSAISAIGQLAQNGQISLLSIVAFALIILVVTAGIVLVQQAERRVPVQYARKEVGGRRYGGQATYLPIKVNQAGVIPAIFASAFLSIPQFFAASNQRFSEFVSTYLVNTTATGMVLEVLLIVGFTYLYNSIQFDPKRVSENLREAGGFIPGVRPGAQTAEHLGFISTRLTLWGALFLGALVLTPQLLQNVTGISGAASFAFSGTGLLIVVGVALDTLKQVEAQLTVRRYDGFISKGRLRGRL</sequence>
<feature type="transmembrane region" description="Helical" evidence="12">
    <location>
        <begin position="181"/>
        <end position="204"/>
    </location>
</feature>
<dbReference type="SUPFAM" id="SSF103491">
    <property type="entry name" value="Preprotein translocase SecY subunit"/>
    <property type="match status" value="1"/>
</dbReference>
<dbReference type="HAMAP" id="MF_01465">
    <property type="entry name" value="SecY"/>
    <property type="match status" value="1"/>
</dbReference>
<dbReference type="GO" id="GO:0043952">
    <property type="term" value="P:protein transport by the Sec complex"/>
    <property type="evidence" value="ECO:0007669"/>
    <property type="project" value="UniProtKB-UniRule"/>
</dbReference>
<evidence type="ECO:0000256" key="3">
    <source>
        <dbReference type="ARBA" id="ARBA00022448"/>
    </source>
</evidence>
<name>A0A841I8L3_9DEIO</name>
<comment type="function">
    <text evidence="10 12 13">The central subunit of the protein translocation channel SecYEG. Consists of two halves formed by TMs 1-5 and 6-10. These two domains form a lateral gate at the front which open onto the bilayer between TMs 2 and 7, and are clamped together by SecE at the back. The channel is closed by both a pore ring composed of hydrophobic SecY resides and a short helix (helix 2A) on the extracellular side of the membrane which forms a plug. The plug probably moves laterally to allow the channel to open. The ring and the pore may move independently.</text>
</comment>
<feature type="transmembrane region" description="Helical" evidence="12">
    <location>
        <begin position="210"/>
        <end position="232"/>
    </location>
</feature>
<evidence type="ECO:0000313" key="17">
    <source>
        <dbReference type="Proteomes" id="UP000569951"/>
    </source>
</evidence>
<accession>A0A841I8L3</accession>
<keyword evidence="12" id="KW-1003">Cell membrane</keyword>
<evidence type="ECO:0000256" key="1">
    <source>
        <dbReference type="ARBA" id="ARBA00004429"/>
    </source>
</evidence>
<dbReference type="InterPro" id="IPR026593">
    <property type="entry name" value="SecY"/>
</dbReference>
<evidence type="ECO:0000256" key="8">
    <source>
        <dbReference type="ARBA" id="ARBA00023136"/>
    </source>
</evidence>
<dbReference type="EMBL" id="JACHHG010000023">
    <property type="protein sequence ID" value="MBB6100162.1"/>
    <property type="molecule type" value="Genomic_DNA"/>
</dbReference>
<evidence type="ECO:0000256" key="13">
    <source>
        <dbReference type="RuleBase" id="RU000537"/>
    </source>
</evidence>
<dbReference type="PROSITE" id="PS00756">
    <property type="entry name" value="SECY_2"/>
    <property type="match status" value="1"/>
</dbReference>
<evidence type="ECO:0000313" key="16">
    <source>
        <dbReference type="EMBL" id="MBB6100162.1"/>
    </source>
</evidence>
<comment type="caution">
    <text evidence="12">Lacks conserved residue(s) required for the propagation of feature annotation.</text>
</comment>
<evidence type="ECO:0000256" key="7">
    <source>
        <dbReference type="ARBA" id="ARBA00023010"/>
    </source>
</evidence>
<feature type="transmembrane region" description="Helical" evidence="12">
    <location>
        <begin position="145"/>
        <end position="169"/>
    </location>
</feature>
<dbReference type="FunFam" id="1.10.3370.10:FF:000001">
    <property type="entry name" value="Preprotein translocase subunit SecY"/>
    <property type="match status" value="1"/>
</dbReference>
<evidence type="ECO:0000256" key="5">
    <source>
        <dbReference type="ARBA" id="ARBA00022927"/>
    </source>
</evidence>
<evidence type="ECO:0000256" key="11">
    <source>
        <dbReference type="ARBA" id="ARBA00063838"/>
    </source>
</evidence>
<proteinExistence type="inferred from homology"/>
<protein>
    <recommendedName>
        <fullName evidence="9 12">Protein translocase subunit SecY</fullName>
    </recommendedName>
</protein>
<evidence type="ECO:0000256" key="15">
    <source>
        <dbReference type="RuleBase" id="RU004349"/>
    </source>
</evidence>
<reference evidence="16 17" key="1">
    <citation type="submission" date="2020-08" db="EMBL/GenBank/DDBJ databases">
        <title>Genomic Encyclopedia of Type Strains, Phase IV (KMG-IV): sequencing the most valuable type-strain genomes for metagenomic binning, comparative biology and taxonomic classification.</title>
        <authorList>
            <person name="Goeker M."/>
        </authorList>
    </citation>
    <scope>NUCLEOTIDE SEQUENCE [LARGE SCALE GENOMIC DNA]</scope>
    <source>
        <strain evidence="16 17">DSM 21458</strain>
    </source>
</reference>
<dbReference type="AlphaFoldDB" id="A0A841I8L3"/>
<feature type="transmembrane region" description="Helical" evidence="12">
    <location>
        <begin position="113"/>
        <end position="133"/>
    </location>
</feature>
<gene>
    <name evidence="12" type="primary">secY</name>
    <name evidence="16" type="ORF">HNR42_003632</name>
</gene>
<organism evidence="16 17">
    <name type="scientific">Deinobacterium chartae</name>
    <dbReference type="NCBI Taxonomy" id="521158"/>
    <lineage>
        <taxon>Bacteria</taxon>
        <taxon>Thermotogati</taxon>
        <taxon>Deinococcota</taxon>
        <taxon>Deinococci</taxon>
        <taxon>Deinococcales</taxon>
        <taxon>Deinococcaceae</taxon>
        <taxon>Deinobacterium</taxon>
    </lineage>
</organism>
<feature type="transmembrane region" description="Helical" evidence="12">
    <location>
        <begin position="70"/>
        <end position="93"/>
    </location>
</feature>
<dbReference type="Proteomes" id="UP000569951">
    <property type="component" value="Unassembled WGS sequence"/>
</dbReference>
<comment type="subcellular location">
    <subcellularLocation>
        <location evidence="1">Cell inner membrane</location>
        <topology evidence="1">Multi-pass membrane protein</topology>
    </subcellularLocation>
    <subcellularLocation>
        <location evidence="12">Cell membrane</location>
        <topology evidence="12">Multi-pass membrane protein</topology>
    </subcellularLocation>
    <subcellularLocation>
        <location evidence="14">Membrane</location>
        <topology evidence="14">Multi-pass membrane protein</topology>
    </subcellularLocation>
</comment>
<evidence type="ECO:0000256" key="6">
    <source>
        <dbReference type="ARBA" id="ARBA00022989"/>
    </source>
</evidence>
<comment type="caution">
    <text evidence="16">The sequence shown here is derived from an EMBL/GenBank/DDBJ whole genome shotgun (WGS) entry which is preliminary data.</text>
</comment>
<feature type="transmembrane region" description="Helical" evidence="12">
    <location>
        <begin position="269"/>
        <end position="287"/>
    </location>
</feature>
<dbReference type="NCBIfam" id="TIGR00967">
    <property type="entry name" value="3a0501s007"/>
    <property type="match status" value="1"/>
</dbReference>
<dbReference type="RefSeq" id="WP_183988895.1">
    <property type="nucleotide sequence ID" value="NZ_JACHHG010000023.1"/>
</dbReference>
<dbReference type="PIRSF" id="PIRSF004557">
    <property type="entry name" value="SecY"/>
    <property type="match status" value="1"/>
</dbReference>
<keyword evidence="6 12" id="KW-1133">Transmembrane helix</keyword>
<evidence type="ECO:0000256" key="10">
    <source>
        <dbReference type="ARBA" id="ARBA00057692"/>
    </source>
</evidence>
<keyword evidence="7 12" id="KW-0811">Translocation</keyword>
<keyword evidence="17" id="KW-1185">Reference proteome</keyword>
<feature type="transmembrane region" description="Helical" evidence="12">
    <location>
        <begin position="387"/>
        <end position="408"/>
    </location>
</feature>